<evidence type="ECO:0000256" key="1">
    <source>
        <dbReference type="ARBA" id="ARBA00004651"/>
    </source>
</evidence>
<reference evidence="7 8" key="1">
    <citation type="submission" date="2014-06" db="EMBL/GenBank/DDBJ databases">
        <title>Shewanella sp. YQH10.</title>
        <authorList>
            <person name="Liu Y."/>
            <person name="Zeng R."/>
        </authorList>
    </citation>
    <scope>NUCLEOTIDE SEQUENCE [LARGE SCALE GENOMIC DNA]</scope>
    <source>
        <strain evidence="7 8">YQH10</strain>
    </source>
</reference>
<feature type="transmembrane region" description="Helical" evidence="6">
    <location>
        <begin position="68"/>
        <end position="89"/>
    </location>
</feature>
<evidence type="ECO:0000256" key="2">
    <source>
        <dbReference type="ARBA" id="ARBA00022475"/>
    </source>
</evidence>
<keyword evidence="4 6" id="KW-1133">Transmembrane helix</keyword>
<keyword evidence="8" id="KW-1185">Reference proteome</keyword>
<keyword evidence="5 6" id="KW-0472">Membrane</keyword>
<keyword evidence="2" id="KW-1003">Cell membrane</keyword>
<feature type="transmembrane region" description="Helical" evidence="6">
    <location>
        <begin position="39"/>
        <end position="62"/>
    </location>
</feature>
<accession>A0A094JF01</accession>
<feature type="transmembrane region" description="Helical" evidence="6">
    <location>
        <begin position="6"/>
        <end position="27"/>
    </location>
</feature>
<evidence type="ECO:0000256" key="5">
    <source>
        <dbReference type="ARBA" id="ARBA00023136"/>
    </source>
</evidence>
<gene>
    <name evidence="7" type="ORF">HR45_03440</name>
</gene>
<organism evidence="7 8">
    <name type="scientific">Shewanella mangrovi</name>
    <dbReference type="NCBI Taxonomy" id="1515746"/>
    <lineage>
        <taxon>Bacteria</taxon>
        <taxon>Pseudomonadati</taxon>
        <taxon>Pseudomonadota</taxon>
        <taxon>Gammaproteobacteria</taxon>
        <taxon>Alteromonadales</taxon>
        <taxon>Shewanellaceae</taxon>
        <taxon>Shewanella</taxon>
    </lineage>
</organism>
<dbReference type="GO" id="GO:0005886">
    <property type="term" value="C:plasma membrane"/>
    <property type="evidence" value="ECO:0007669"/>
    <property type="project" value="UniProtKB-SubCell"/>
</dbReference>
<dbReference type="EMBL" id="JPEO01000002">
    <property type="protein sequence ID" value="KFZ38495.1"/>
    <property type="molecule type" value="Genomic_DNA"/>
</dbReference>
<protein>
    <recommendedName>
        <fullName evidence="9">Lysine transporter LysE</fullName>
    </recommendedName>
</protein>
<dbReference type="Proteomes" id="UP000029264">
    <property type="component" value="Unassembled WGS sequence"/>
</dbReference>
<evidence type="ECO:0000313" key="8">
    <source>
        <dbReference type="Proteomes" id="UP000029264"/>
    </source>
</evidence>
<sequence>MSWISLLITFAMVHIAALVAPGPDFALMLRASVSGGRKYAYALAMGLSTAIMLHTVTVTFAADLLQQYLPGLMLVLPWIAAIWLGYLGIGCLRAQVGATTTEPVVTDRTKLKNGWWTGFATNALNPKAYVYFFSVIAGMLPHDSPLAFKVALVGLFFLLALAWFGFLGWALNIGKFRQQLQQNQWLILKFSGVILLVFSLLLLLQGYQRLMV</sequence>
<evidence type="ECO:0000256" key="3">
    <source>
        <dbReference type="ARBA" id="ARBA00022692"/>
    </source>
</evidence>
<feature type="transmembrane region" description="Helical" evidence="6">
    <location>
        <begin position="146"/>
        <end position="166"/>
    </location>
</feature>
<comment type="caution">
    <text evidence="7">The sequence shown here is derived from an EMBL/GenBank/DDBJ whole genome shotgun (WGS) entry which is preliminary data.</text>
</comment>
<evidence type="ECO:0000313" key="7">
    <source>
        <dbReference type="EMBL" id="KFZ38495.1"/>
    </source>
</evidence>
<name>A0A094JF01_9GAMM</name>
<dbReference type="PANTHER" id="PTHR30086">
    <property type="entry name" value="ARGININE EXPORTER PROTEIN ARGO"/>
    <property type="match status" value="1"/>
</dbReference>
<dbReference type="OrthoDB" id="581870at2"/>
<evidence type="ECO:0008006" key="9">
    <source>
        <dbReference type="Google" id="ProtNLM"/>
    </source>
</evidence>
<evidence type="ECO:0000256" key="4">
    <source>
        <dbReference type="ARBA" id="ARBA00022989"/>
    </source>
</evidence>
<dbReference type="InterPro" id="IPR001123">
    <property type="entry name" value="LeuE-type"/>
</dbReference>
<keyword evidence="3 6" id="KW-0812">Transmembrane</keyword>
<dbReference type="PANTHER" id="PTHR30086:SF17">
    <property type="entry name" value="LYSE FAMILY TRANSLOCATOR"/>
    <property type="match status" value="1"/>
</dbReference>
<dbReference type="RefSeq" id="WP_037439730.1">
    <property type="nucleotide sequence ID" value="NZ_JPEO01000002.1"/>
</dbReference>
<proteinExistence type="predicted"/>
<comment type="subcellular location">
    <subcellularLocation>
        <location evidence="1">Cell membrane</location>
        <topology evidence="1">Multi-pass membrane protein</topology>
    </subcellularLocation>
</comment>
<feature type="transmembrane region" description="Helical" evidence="6">
    <location>
        <begin position="186"/>
        <end position="204"/>
    </location>
</feature>
<dbReference type="STRING" id="1515746.HR45_03440"/>
<dbReference type="GO" id="GO:0015171">
    <property type="term" value="F:amino acid transmembrane transporter activity"/>
    <property type="evidence" value="ECO:0007669"/>
    <property type="project" value="TreeGrafter"/>
</dbReference>
<dbReference type="eggNOG" id="COG1280">
    <property type="taxonomic scope" value="Bacteria"/>
</dbReference>
<dbReference type="Pfam" id="PF01810">
    <property type="entry name" value="LysE"/>
    <property type="match status" value="1"/>
</dbReference>
<evidence type="ECO:0000256" key="6">
    <source>
        <dbReference type="SAM" id="Phobius"/>
    </source>
</evidence>
<dbReference type="AlphaFoldDB" id="A0A094JF01"/>